<dbReference type="InterPro" id="IPR006860">
    <property type="entry name" value="FecR"/>
</dbReference>
<reference evidence="4 5" key="1">
    <citation type="submission" date="2018-04" db="EMBL/GenBank/DDBJ databases">
        <title>Genomic Encyclopedia of Archaeal and Bacterial Type Strains, Phase II (KMG-II): from individual species to whole genera.</title>
        <authorList>
            <person name="Goeker M."/>
        </authorList>
    </citation>
    <scope>NUCLEOTIDE SEQUENCE [LARGE SCALE GENOMIC DNA]</scope>
    <source>
        <strain evidence="4 5">DSM 28823</strain>
    </source>
</reference>
<dbReference type="InterPro" id="IPR012373">
    <property type="entry name" value="Ferrdict_sens_TM"/>
</dbReference>
<dbReference type="Pfam" id="PF04773">
    <property type="entry name" value="FecR"/>
    <property type="match status" value="1"/>
</dbReference>
<evidence type="ECO:0000313" key="5">
    <source>
        <dbReference type="Proteomes" id="UP000243525"/>
    </source>
</evidence>
<dbReference type="Gene3D" id="3.55.50.30">
    <property type="match status" value="1"/>
</dbReference>
<dbReference type="FunFam" id="2.60.120.1440:FF:000001">
    <property type="entry name" value="Putative anti-sigma factor"/>
    <property type="match status" value="1"/>
</dbReference>
<keyword evidence="1" id="KW-0812">Transmembrane</keyword>
<dbReference type="PANTHER" id="PTHR30273">
    <property type="entry name" value="PERIPLASMIC SIGNAL SENSOR AND SIGMA FACTOR ACTIVATOR FECR-RELATED"/>
    <property type="match status" value="1"/>
</dbReference>
<dbReference type="Gene3D" id="2.60.120.1440">
    <property type="match status" value="1"/>
</dbReference>
<organism evidence="4 5">
    <name type="scientific">Mangrovibacterium marinum</name>
    <dbReference type="NCBI Taxonomy" id="1639118"/>
    <lineage>
        <taxon>Bacteria</taxon>
        <taxon>Pseudomonadati</taxon>
        <taxon>Bacteroidota</taxon>
        <taxon>Bacteroidia</taxon>
        <taxon>Marinilabiliales</taxon>
        <taxon>Prolixibacteraceae</taxon>
        <taxon>Mangrovibacterium</taxon>
    </lineage>
</organism>
<dbReference type="AlphaFoldDB" id="A0A2T5C0U4"/>
<dbReference type="Pfam" id="PF16344">
    <property type="entry name" value="FecR_C"/>
    <property type="match status" value="1"/>
</dbReference>
<dbReference type="PIRSF" id="PIRSF018266">
    <property type="entry name" value="FecR"/>
    <property type="match status" value="1"/>
</dbReference>
<feature type="domain" description="Protein FecR C-terminal" evidence="3">
    <location>
        <begin position="266"/>
        <end position="330"/>
    </location>
</feature>
<dbReference type="EMBL" id="QAAD01000010">
    <property type="protein sequence ID" value="PTN08164.1"/>
    <property type="molecule type" value="Genomic_DNA"/>
</dbReference>
<evidence type="ECO:0000256" key="1">
    <source>
        <dbReference type="SAM" id="Phobius"/>
    </source>
</evidence>
<accession>A0A2T5C0U4</accession>
<feature type="transmembrane region" description="Helical" evidence="1">
    <location>
        <begin position="85"/>
        <end position="106"/>
    </location>
</feature>
<dbReference type="PANTHER" id="PTHR30273:SF2">
    <property type="entry name" value="PROTEIN FECR"/>
    <property type="match status" value="1"/>
</dbReference>
<sequence length="347" mass="40145">MRIDEIEPILIKSFAGQASSEDEKRIADWIAASDDNFAEWKRYKALWNKSKALQYSDKIDLEKALIATKRRIPQFHKTKSFKLQWWMQAAAVILLSLLFSVTINYFREESKKLVATNVVYQEVKAAYGTQTKVLLEDGTLVWLNSGSKLRFPNTFASQDTRNVELVGEGYFEVYHNPQHPFIVHTRDIGVKVLGTTFNVNAYENTKRVTVALVEGKVSVINERADQKKELLQLHPSEIADYSIDENKIYYSETENIGRYTAWKDGKIVFLEDSMAEMVGLLENWYNVDIEVQDKSLLRNHFTATFHDESLDQILKYLSISTSFKYRFVDSKEFGGSGDQRQKIVIYR</sequence>
<dbReference type="Proteomes" id="UP000243525">
    <property type="component" value="Unassembled WGS sequence"/>
</dbReference>
<dbReference type="RefSeq" id="WP_107822612.1">
    <property type="nucleotide sequence ID" value="NZ_OY782574.1"/>
</dbReference>
<name>A0A2T5C0U4_9BACT</name>
<comment type="caution">
    <text evidence="4">The sequence shown here is derived from an EMBL/GenBank/DDBJ whole genome shotgun (WGS) entry which is preliminary data.</text>
</comment>
<dbReference type="GO" id="GO:0016989">
    <property type="term" value="F:sigma factor antagonist activity"/>
    <property type="evidence" value="ECO:0007669"/>
    <property type="project" value="TreeGrafter"/>
</dbReference>
<keyword evidence="1" id="KW-1133">Transmembrane helix</keyword>
<evidence type="ECO:0000259" key="2">
    <source>
        <dbReference type="Pfam" id="PF04773"/>
    </source>
</evidence>
<gene>
    <name evidence="4" type="ORF">C8N47_11050</name>
</gene>
<dbReference type="OrthoDB" id="676789at2"/>
<keyword evidence="1" id="KW-0472">Membrane</keyword>
<keyword evidence="5" id="KW-1185">Reference proteome</keyword>
<protein>
    <submittedName>
        <fullName evidence="4">FecR family protein</fullName>
    </submittedName>
</protein>
<feature type="domain" description="FecR protein" evidence="2">
    <location>
        <begin position="123"/>
        <end position="217"/>
    </location>
</feature>
<proteinExistence type="predicted"/>
<evidence type="ECO:0000259" key="3">
    <source>
        <dbReference type="Pfam" id="PF16344"/>
    </source>
</evidence>
<evidence type="ECO:0000313" key="4">
    <source>
        <dbReference type="EMBL" id="PTN08164.1"/>
    </source>
</evidence>
<dbReference type="InterPro" id="IPR032508">
    <property type="entry name" value="FecR_C"/>
</dbReference>